<dbReference type="Gene3D" id="2.40.160.180">
    <property type="entry name" value="Carbohydrate-selective porin OprB"/>
    <property type="match status" value="1"/>
</dbReference>
<evidence type="ECO:0000313" key="3">
    <source>
        <dbReference type="EMBL" id="QIO06798.1"/>
    </source>
</evidence>
<comment type="similarity">
    <text evidence="1 2">Belongs to the OprB family.</text>
</comment>
<dbReference type="InterPro" id="IPR038673">
    <property type="entry name" value="OprB_sf"/>
</dbReference>
<proteinExistence type="inferred from homology"/>
<accession>A0A6G8RYC1</accession>
<dbReference type="PANTHER" id="PTHR37944:SF1">
    <property type="entry name" value="PORIN B"/>
    <property type="match status" value="1"/>
</dbReference>
<evidence type="ECO:0000256" key="1">
    <source>
        <dbReference type="ARBA" id="ARBA00008769"/>
    </source>
</evidence>
<reference evidence="3 4" key="1">
    <citation type="submission" date="2020-03" db="EMBL/GenBank/DDBJ databases">
        <authorList>
            <person name="Zhu W."/>
        </authorList>
    </citation>
    <scope>NUCLEOTIDE SEQUENCE [LARGE SCALE GENOMIC DNA]</scope>
    <source>
        <strain evidence="3 4">323-1</strain>
    </source>
</reference>
<evidence type="ECO:0000313" key="4">
    <source>
        <dbReference type="Proteomes" id="UP000502297"/>
    </source>
</evidence>
<dbReference type="PANTHER" id="PTHR37944">
    <property type="entry name" value="PORIN B"/>
    <property type="match status" value="1"/>
</dbReference>
<keyword evidence="4" id="KW-1185">Reference proteome</keyword>
<dbReference type="InterPro" id="IPR007049">
    <property type="entry name" value="Carb-sel_porin_OprB"/>
</dbReference>
<evidence type="ECO:0000256" key="2">
    <source>
        <dbReference type="RuleBase" id="RU363072"/>
    </source>
</evidence>
<dbReference type="RefSeq" id="WP_166225223.1">
    <property type="nucleotide sequence ID" value="NZ_CP049801.1"/>
</dbReference>
<feature type="chain" id="PRO_5026374725" evidence="2">
    <location>
        <begin position="22"/>
        <end position="426"/>
    </location>
</feature>
<dbReference type="AlphaFoldDB" id="A0A6G8RYC1"/>
<dbReference type="InterPro" id="IPR052932">
    <property type="entry name" value="OprB_Porin"/>
</dbReference>
<dbReference type="KEGG" id="asha:G8E00_13045"/>
<sequence>MKKTSFTLFASLLCVVTTVYAKHSDQNSSYSIGDQNSNRTRLAQQGIKFDAALFSDTAYLVSGGHLAGARPETSAHFNIGTELDMKKMAGWDGVKIRAVVSARQGQSTGVRHLQHPSAPQLSNSQVTFGRGNQHTRLSELSIEKQFSNSGLNIKVGRITIGNDFDVMACDFQNSSFCGAQMGKWQSNLWMNNPVASWGGRVRYDFDPELTMQMGIYEFNPDNGKSNAEGLGWSLSTAHADGVTIPIEMIWKPQSFINGLPGSYRIGALYNTAHDPNNQKNIATGLPEDHSTGGWIAIEQQLTSTGSDKQGLEMFENFTWHDQATNKIDNTEQIGLEYIGLGTDHPDDMIGLAVNRVHLNKHFVHAKVANGQHQFNAEAEYNIELNYNCHLGKKILIRPDVQYVIHPGSTHNVNNAFVLGLSTKVTF</sequence>
<dbReference type="GO" id="GO:0015288">
    <property type="term" value="F:porin activity"/>
    <property type="evidence" value="ECO:0007669"/>
    <property type="project" value="InterPro"/>
</dbReference>
<dbReference type="EMBL" id="CP049801">
    <property type="protein sequence ID" value="QIO06798.1"/>
    <property type="molecule type" value="Genomic_DNA"/>
</dbReference>
<name>A0A6G8RYC1_9GAMM</name>
<keyword evidence="2" id="KW-0732">Signal</keyword>
<dbReference type="Proteomes" id="UP000502297">
    <property type="component" value="Chromosome"/>
</dbReference>
<feature type="signal peptide" evidence="2">
    <location>
        <begin position="1"/>
        <end position="21"/>
    </location>
</feature>
<dbReference type="GO" id="GO:0016020">
    <property type="term" value="C:membrane"/>
    <property type="evidence" value="ECO:0007669"/>
    <property type="project" value="InterPro"/>
</dbReference>
<gene>
    <name evidence="3" type="ORF">G8E00_13045</name>
</gene>
<protein>
    <submittedName>
        <fullName evidence="3">Carbohydrate porin</fullName>
    </submittedName>
</protein>
<dbReference type="GO" id="GO:0008643">
    <property type="term" value="P:carbohydrate transport"/>
    <property type="evidence" value="ECO:0007669"/>
    <property type="project" value="InterPro"/>
</dbReference>
<dbReference type="Pfam" id="PF04966">
    <property type="entry name" value="OprB"/>
    <property type="match status" value="1"/>
</dbReference>
<organism evidence="3 4">
    <name type="scientific">Acinetobacter shaoyimingii</name>
    <dbReference type="NCBI Taxonomy" id="2715164"/>
    <lineage>
        <taxon>Bacteria</taxon>
        <taxon>Pseudomonadati</taxon>
        <taxon>Pseudomonadota</taxon>
        <taxon>Gammaproteobacteria</taxon>
        <taxon>Moraxellales</taxon>
        <taxon>Moraxellaceae</taxon>
        <taxon>Acinetobacter</taxon>
    </lineage>
</organism>